<feature type="region of interest" description="Disordered" evidence="1">
    <location>
        <begin position="127"/>
        <end position="146"/>
    </location>
</feature>
<evidence type="ECO:0000313" key="2">
    <source>
        <dbReference type="EMBL" id="WVZ83744.1"/>
    </source>
</evidence>
<proteinExistence type="predicted"/>
<feature type="compositionally biased region" description="Pro residues" evidence="1">
    <location>
        <begin position="48"/>
        <end position="58"/>
    </location>
</feature>
<name>A0AAQ3U1C6_PASNO</name>
<evidence type="ECO:0000313" key="3">
    <source>
        <dbReference type="Proteomes" id="UP001341281"/>
    </source>
</evidence>
<sequence>MDAFNDENGMASQNPNNKQCVSERLQRYEKIACPALHPNQAATRRPRCPAPPPAPGTPAPAACLLDPRRRHHASASGDALNARPAARAAPLSLRAGCLGTYDTHAGLQPPAPPMVDPRRRHNALAARAASPTRARLHPSPHAARDASLCRPAHGSGRPAMPPATSVVQPAIGT</sequence>
<protein>
    <submittedName>
        <fullName evidence="2">Uncharacterized protein</fullName>
    </submittedName>
</protein>
<gene>
    <name evidence="2" type="ORF">U9M48_030853</name>
</gene>
<organism evidence="2 3">
    <name type="scientific">Paspalum notatum var. saurae</name>
    <dbReference type="NCBI Taxonomy" id="547442"/>
    <lineage>
        <taxon>Eukaryota</taxon>
        <taxon>Viridiplantae</taxon>
        <taxon>Streptophyta</taxon>
        <taxon>Embryophyta</taxon>
        <taxon>Tracheophyta</taxon>
        <taxon>Spermatophyta</taxon>
        <taxon>Magnoliopsida</taxon>
        <taxon>Liliopsida</taxon>
        <taxon>Poales</taxon>
        <taxon>Poaceae</taxon>
        <taxon>PACMAD clade</taxon>
        <taxon>Panicoideae</taxon>
        <taxon>Andropogonodae</taxon>
        <taxon>Paspaleae</taxon>
        <taxon>Paspalinae</taxon>
        <taxon>Paspalum</taxon>
    </lineage>
</organism>
<evidence type="ECO:0000256" key="1">
    <source>
        <dbReference type="SAM" id="MobiDB-lite"/>
    </source>
</evidence>
<reference evidence="2 3" key="1">
    <citation type="submission" date="2024-02" db="EMBL/GenBank/DDBJ databases">
        <title>High-quality chromosome-scale genome assembly of Pensacola bahiagrass (Paspalum notatum Flugge var. saurae).</title>
        <authorList>
            <person name="Vega J.M."/>
            <person name="Podio M."/>
            <person name="Orjuela J."/>
            <person name="Siena L.A."/>
            <person name="Pessino S.C."/>
            <person name="Combes M.C."/>
            <person name="Mariac C."/>
            <person name="Albertini E."/>
            <person name="Pupilli F."/>
            <person name="Ortiz J.P.A."/>
            <person name="Leblanc O."/>
        </authorList>
    </citation>
    <scope>NUCLEOTIDE SEQUENCE [LARGE SCALE GENOMIC DNA]</scope>
    <source>
        <strain evidence="2">R1</strain>
        <tissue evidence="2">Leaf</tissue>
    </source>
</reference>
<dbReference type="EMBL" id="CP144751">
    <property type="protein sequence ID" value="WVZ83744.1"/>
    <property type="molecule type" value="Genomic_DNA"/>
</dbReference>
<feature type="region of interest" description="Disordered" evidence="1">
    <location>
        <begin position="36"/>
        <end position="85"/>
    </location>
</feature>
<feature type="region of interest" description="Disordered" evidence="1">
    <location>
        <begin position="1"/>
        <end position="23"/>
    </location>
</feature>
<dbReference type="Proteomes" id="UP001341281">
    <property type="component" value="Chromosome 07"/>
</dbReference>
<keyword evidence="3" id="KW-1185">Reference proteome</keyword>
<feature type="region of interest" description="Disordered" evidence="1">
    <location>
        <begin position="152"/>
        <end position="173"/>
    </location>
</feature>
<dbReference type="AlphaFoldDB" id="A0AAQ3U1C6"/>
<feature type="compositionally biased region" description="Polar residues" evidence="1">
    <location>
        <begin position="10"/>
        <end position="20"/>
    </location>
</feature>
<accession>A0AAQ3U1C6</accession>